<sequence>MTPRMPVQLYAAALLLVAVLVWASSAGGMLVAAAGVMLVLGVVALSLLGAHRAGVLVLMGAYFTAPFYKGVAIGGAASLVTATDLLLFAGFALLLPQLTRGRVRFPASYVVGVGIVLVCGLLSSALSPRYVESFIAVVFWMIVMIGLPIAFALWGPLARQIDLLAASFVAGQAFSLVLGIAQGNEAMGRQAGLSTHPNYLAQSGVMAVCLLLYLAHRHLGRTVLITTALVVGGLVAATSVWMSGSRAGTVVVAVLVLMIPFVERSAVGGFVMAALGALGLLLLPYLASLAGPNSVLARLSGDTSAQYATSARSLGLEGGIDRFWEHPLLGSGLVDLFDIHNNFLEVAVGIGILGLVGYLLVLYALARPLFGAHEHRRLAYAVWAYIGFGATVPSLYDRSVWAVVALGAIPMVLAARERATPMSARTTTPTPAGAAPAPHVLAADPRSPS</sequence>
<dbReference type="Proteomes" id="UP001500621">
    <property type="component" value="Unassembled WGS sequence"/>
</dbReference>
<dbReference type="PANTHER" id="PTHR37422:SF23">
    <property type="entry name" value="TEICHURONIC ACID BIOSYNTHESIS PROTEIN TUAE"/>
    <property type="match status" value="1"/>
</dbReference>
<name>A0ABP8VX46_9ACTN</name>
<evidence type="ECO:0000313" key="3">
    <source>
        <dbReference type="EMBL" id="GAA4672600.1"/>
    </source>
</evidence>
<evidence type="ECO:0008006" key="5">
    <source>
        <dbReference type="Google" id="ProtNLM"/>
    </source>
</evidence>
<keyword evidence="2" id="KW-0472">Membrane</keyword>
<feature type="transmembrane region" description="Helical" evidence="2">
    <location>
        <begin position="107"/>
        <end position="127"/>
    </location>
</feature>
<evidence type="ECO:0000313" key="4">
    <source>
        <dbReference type="Proteomes" id="UP001500621"/>
    </source>
</evidence>
<organism evidence="3 4">
    <name type="scientific">Nocardioides nanhaiensis</name>
    <dbReference type="NCBI Taxonomy" id="1476871"/>
    <lineage>
        <taxon>Bacteria</taxon>
        <taxon>Bacillati</taxon>
        <taxon>Actinomycetota</taxon>
        <taxon>Actinomycetes</taxon>
        <taxon>Propionibacteriales</taxon>
        <taxon>Nocardioidaceae</taxon>
        <taxon>Nocardioides</taxon>
    </lineage>
</organism>
<feature type="region of interest" description="Disordered" evidence="1">
    <location>
        <begin position="420"/>
        <end position="449"/>
    </location>
</feature>
<feature type="transmembrane region" description="Helical" evidence="2">
    <location>
        <begin position="222"/>
        <end position="241"/>
    </location>
</feature>
<feature type="transmembrane region" description="Helical" evidence="2">
    <location>
        <begin position="346"/>
        <end position="366"/>
    </location>
</feature>
<dbReference type="PANTHER" id="PTHR37422">
    <property type="entry name" value="TEICHURONIC ACID BIOSYNTHESIS PROTEIN TUAE"/>
    <property type="match status" value="1"/>
</dbReference>
<feature type="transmembrane region" description="Helical" evidence="2">
    <location>
        <begin position="71"/>
        <end position="95"/>
    </location>
</feature>
<proteinExistence type="predicted"/>
<feature type="transmembrane region" description="Helical" evidence="2">
    <location>
        <begin position="199"/>
        <end position="215"/>
    </location>
</feature>
<feature type="transmembrane region" description="Helical" evidence="2">
    <location>
        <begin position="247"/>
        <end position="262"/>
    </location>
</feature>
<feature type="transmembrane region" description="Helical" evidence="2">
    <location>
        <begin position="6"/>
        <end position="23"/>
    </location>
</feature>
<feature type="transmembrane region" description="Helical" evidence="2">
    <location>
        <begin position="30"/>
        <end position="51"/>
    </location>
</feature>
<comment type="caution">
    <text evidence="3">The sequence shown here is derived from an EMBL/GenBank/DDBJ whole genome shotgun (WGS) entry which is preliminary data.</text>
</comment>
<feature type="compositionally biased region" description="Low complexity" evidence="1">
    <location>
        <begin position="426"/>
        <end position="449"/>
    </location>
</feature>
<evidence type="ECO:0000256" key="2">
    <source>
        <dbReference type="SAM" id="Phobius"/>
    </source>
</evidence>
<feature type="transmembrane region" description="Helical" evidence="2">
    <location>
        <begin position="269"/>
        <end position="287"/>
    </location>
</feature>
<protein>
    <recommendedName>
        <fullName evidence="5">O-antigen ligase domain-containing protein</fullName>
    </recommendedName>
</protein>
<gene>
    <name evidence="3" type="ORF">GCM10023226_06850</name>
</gene>
<dbReference type="InterPro" id="IPR051533">
    <property type="entry name" value="WaaL-like"/>
</dbReference>
<reference evidence="4" key="1">
    <citation type="journal article" date="2019" name="Int. J. Syst. Evol. Microbiol.">
        <title>The Global Catalogue of Microorganisms (GCM) 10K type strain sequencing project: providing services to taxonomists for standard genome sequencing and annotation.</title>
        <authorList>
            <consortium name="The Broad Institute Genomics Platform"/>
            <consortium name="The Broad Institute Genome Sequencing Center for Infectious Disease"/>
            <person name="Wu L."/>
            <person name="Ma J."/>
        </authorList>
    </citation>
    <scope>NUCLEOTIDE SEQUENCE [LARGE SCALE GENOMIC DNA]</scope>
    <source>
        <strain evidence="4">JCM 18127</strain>
    </source>
</reference>
<feature type="transmembrane region" description="Helical" evidence="2">
    <location>
        <begin position="378"/>
        <end position="393"/>
    </location>
</feature>
<keyword evidence="4" id="KW-1185">Reference proteome</keyword>
<keyword evidence="2" id="KW-1133">Transmembrane helix</keyword>
<keyword evidence="2" id="KW-0812">Transmembrane</keyword>
<dbReference type="EMBL" id="BAABIM010000001">
    <property type="protein sequence ID" value="GAA4672600.1"/>
    <property type="molecule type" value="Genomic_DNA"/>
</dbReference>
<feature type="transmembrane region" description="Helical" evidence="2">
    <location>
        <begin position="399"/>
        <end position="415"/>
    </location>
</feature>
<feature type="transmembrane region" description="Helical" evidence="2">
    <location>
        <begin position="133"/>
        <end position="154"/>
    </location>
</feature>
<feature type="transmembrane region" description="Helical" evidence="2">
    <location>
        <begin position="161"/>
        <end position="179"/>
    </location>
</feature>
<evidence type="ECO:0000256" key="1">
    <source>
        <dbReference type="SAM" id="MobiDB-lite"/>
    </source>
</evidence>
<dbReference type="RefSeq" id="WP_345262657.1">
    <property type="nucleotide sequence ID" value="NZ_BAABIM010000001.1"/>
</dbReference>
<accession>A0ABP8VX46</accession>